<comment type="caution">
    <text evidence="1">The sequence shown here is derived from an EMBL/GenBank/DDBJ whole genome shotgun (WGS) entry which is preliminary data.</text>
</comment>
<evidence type="ECO:0000313" key="1">
    <source>
        <dbReference type="EMBL" id="KAF7784560.1"/>
    </source>
</evidence>
<sequence length="178" mass="19312">MLPPPSLKSLVPFPLPYQLIIHADFTIDGFFDAPSFNIVQSTRNDLVKPGVWLLVDVERKSMRSQTVSDLDADASYLCHRVEENAHIVSGAHNGRITGKIYQGVSNNLARPVVGAGDHTERSKQSDGDPRYILGGVGEGEGCLYGNSLVGELTVVHEPFLEAVGQENKVVGGERCGRK</sequence>
<dbReference type="EMBL" id="JABXXO010000001">
    <property type="protein sequence ID" value="KAF7784560.1"/>
    <property type="molecule type" value="Genomic_DNA"/>
</dbReference>
<proteinExistence type="predicted"/>
<accession>A0A8H7FB22</accession>
<organism evidence="1 2">
    <name type="scientific">Agaricus bisporus var. burnettii</name>
    <dbReference type="NCBI Taxonomy" id="192524"/>
    <lineage>
        <taxon>Eukaryota</taxon>
        <taxon>Fungi</taxon>
        <taxon>Dikarya</taxon>
        <taxon>Basidiomycota</taxon>
        <taxon>Agaricomycotina</taxon>
        <taxon>Agaricomycetes</taxon>
        <taxon>Agaricomycetidae</taxon>
        <taxon>Agaricales</taxon>
        <taxon>Agaricineae</taxon>
        <taxon>Agaricaceae</taxon>
        <taxon>Agaricus</taxon>
    </lineage>
</organism>
<dbReference type="Proteomes" id="UP000629468">
    <property type="component" value="Unassembled WGS sequence"/>
</dbReference>
<reference evidence="1 2" key="1">
    <citation type="journal article" name="Sci. Rep.">
        <title>Telomere-to-telomere assembled and centromere annotated genomes of the two main subspecies of the button mushroom Agaricus bisporus reveal especially polymorphic chromosome ends.</title>
        <authorList>
            <person name="Sonnenberg A.S.M."/>
            <person name="Sedaghat-Telgerd N."/>
            <person name="Lavrijssen B."/>
            <person name="Ohm R.A."/>
            <person name="Hendrickx P.M."/>
            <person name="Scholtmeijer K."/>
            <person name="Baars J.J.P."/>
            <person name="van Peer A."/>
        </authorList>
    </citation>
    <scope>NUCLEOTIDE SEQUENCE [LARGE SCALE GENOMIC DNA]</scope>
    <source>
        <strain evidence="1 2">H119_p4</strain>
    </source>
</reference>
<protein>
    <submittedName>
        <fullName evidence="1">Uncharacterized protein</fullName>
    </submittedName>
</protein>
<name>A0A8H7FB22_AGABI</name>
<gene>
    <name evidence="1" type="ORF">Agabi119p4_725</name>
</gene>
<dbReference type="AlphaFoldDB" id="A0A8H7FB22"/>
<evidence type="ECO:0000313" key="2">
    <source>
        <dbReference type="Proteomes" id="UP000629468"/>
    </source>
</evidence>